<dbReference type="SUPFAM" id="SSF55073">
    <property type="entry name" value="Nucleotide cyclase"/>
    <property type="match status" value="1"/>
</dbReference>
<feature type="transmembrane region" description="Helical" evidence="2">
    <location>
        <begin position="218"/>
        <end position="238"/>
    </location>
</feature>
<dbReference type="EMBL" id="MYFO01000012">
    <property type="protein sequence ID" value="TFE87809.1"/>
    <property type="molecule type" value="Genomic_DNA"/>
</dbReference>
<gene>
    <name evidence="5" type="ORF">B5M42_11425</name>
</gene>
<proteinExistence type="predicted"/>
<dbReference type="PROSITE" id="PS50887">
    <property type="entry name" value="GGDEF"/>
    <property type="match status" value="1"/>
</dbReference>
<feature type="transmembrane region" description="Helical" evidence="2">
    <location>
        <begin position="12"/>
        <end position="29"/>
    </location>
</feature>
<dbReference type="InterPro" id="IPR043128">
    <property type="entry name" value="Rev_trsase/Diguanyl_cyclase"/>
</dbReference>
<evidence type="ECO:0008006" key="7">
    <source>
        <dbReference type="Google" id="ProtNLM"/>
    </source>
</evidence>
<feature type="transmembrane region" description="Helical" evidence="2">
    <location>
        <begin position="146"/>
        <end position="166"/>
    </location>
</feature>
<feature type="compositionally biased region" description="Basic and acidic residues" evidence="1">
    <location>
        <begin position="626"/>
        <end position="636"/>
    </location>
</feature>
<dbReference type="OrthoDB" id="9759607at2"/>
<dbReference type="InterPro" id="IPR013656">
    <property type="entry name" value="PAS_4"/>
</dbReference>
<dbReference type="Proteomes" id="UP000298246">
    <property type="component" value="Unassembled WGS sequence"/>
</dbReference>
<dbReference type="PROSITE" id="PS50112">
    <property type="entry name" value="PAS"/>
    <property type="match status" value="1"/>
</dbReference>
<dbReference type="Pfam" id="PF08448">
    <property type="entry name" value="PAS_4"/>
    <property type="match status" value="1"/>
</dbReference>
<dbReference type="NCBIfam" id="TIGR00229">
    <property type="entry name" value="sensory_box"/>
    <property type="match status" value="1"/>
</dbReference>
<sequence length="681" mass="71247">MLHPPDLSQFQFGYLLAALAVSSLGSLGATRLQKRCAQAPLAAPGDKPALLLGAAGLGLCTWLAYLLCRLALDVALPLAGNAGYYAVTLLLCLTLSSWTVLRLRPRARQRRRLLGAELLFAAGCVVCDGVGYALTYPHYAQWKYALVASTITCISGTRLVATRLAFRRQELRGAAPRPLALAAGSVLSGIAAVLLPMLTALALSVAQPLLFAAVTPGLVYMLGFTIVLSGLLVALHLLETSIERQCLAAEEAALQEETHYDVLYERNPDAVFRLDLMIRFTHVNPAMNTLSGYDADELIGRSLIGCISPSEVELTLQQLYQALKGQACSFATALLTRSGQTRGMLMTAIPIAPDGRTVGIFVMAKDVHDSKKAFHEYRYLTYYDELTNLHNRRSLLENVDKQLTSAEGGGSRGVSVLYMNLDRFGQVNAQFGHDFGDRLLREAAGRLAHCIPLGALLARIGDDAFAVLLPDVGSPDDVPKIAAHIVEQFAKPLVVSGRELVVTASVGAASAPVDGSDARTLLAAAQQAMRAAKRRGGNRCAAGGDADGTAADGANADGAANAASAALAERHTGADADGAANAASAALAERHAGTDADGTANAASAALAGRHIGADAYNLDGSSRNKIGDLSEDRSDPAVAERYTVSPSAGSDPSDTRKRHKPGEADGPTSAAFAPGSAAGD</sequence>
<dbReference type="RefSeq" id="WP_134752856.1">
    <property type="nucleotide sequence ID" value="NZ_MYFO02000012.1"/>
</dbReference>
<keyword evidence="6" id="KW-1185">Reference proteome</keyword>
<feature type="transmembrane region" description="Helical" evidence="2">
    <location>
        <begin position="50"/>
        <end position="72"/>
    </location>
</feature>
<feature type="domain" description="PAS" evidence="3">
    <location>
        <begin position="256"/>
        <end position="326"/>
    </location>
</feature>
<dbReference type="InterPro" id="IPR000014">
    <property type="entry name" value="PAS"/>
</dbReference>
<reference evidence="5 6" key="1">
    <citation type="submission" date="2017-03" db="EMBL/GenBank/DDBJ databases">
        <title>Isolation of Levoglucosan Utilizing Bacteria.</title>
        <authorList>
            <person name="Arya A.S."/>
        </authorList>
    </citation>
    <scope>NUCLEOTIDE SEQUENCE [LARGE SCALE GENOMIC DNA]</scope>
    <source>
        <strain evidence="5 6">MEC069</strain>
    </source>
</reference>
<keyword evidence="2" id="KW-0812">Transmembrane</keyword>
<dbReference type="AlphaFoldDB" id="A0A4Y8Q1W6"/>
<evidence type="ECO:0000259" key="3">
    <source>
        <dbReference type="PROSITE" id="PS50112"/>
    </source>
</evidence>
<dbReference type="SUPFAM" id="SSF55785">
    <property type="entry name" value="PYP-like sensor domain (PAS domain)"/>
    <property type="match status" value="1"/>
</dbReference>
<organism evidence="5 6">
    <name type="scientific">Paenibacillus athensensis</name>
    <dbReference type="NCBI Taxonomy" id="1967502"/>
    <lineage>
        <taxon>Bacteria</taxon>
        <taxon>Bacillati</taxon>
        <taxon>Bacillota</taxon>
        <taxon>Bacilli</taxon>
        <taxon>Bacillales</taxon>
        <taxon>Paenibacillaceae</taxon>
        <taxon>Paenibacillus</taxon>
    </lineage>
</organism>
<feature type="transmembrane region" description="Helical" evidence="2">
    <location>
        <begin position="178"/>
        <end position="206"/>
    </location>
</feature>
<dbReference type="NCBIfam" id="TIGR00254">
    <property type="entry name" value="GGDEF"/>
    <property type="match status" value="1"/>
</dbReference>
<dbReference type="Pfam" id="PF00990">
    <property type="entry name" value="GGDEF"/>
    <property type="match status" value="1"/>
</dbReference>
<keyword evidence="2" id="KW-0472">Membrane</keyword>
<dbReference type="Gene3D" id="3.30.450.20">
    <property type="entry name" value="PAS domain"/>
    <property type="match status" value="1"/>
</dbReference>
<evidence type="ECO:0000256" key="1">
    <source>
        <dbReference type="SAM" id="MobiDB-lite"/>
    </source>
</evidence>
<dbReference type="InterPro" id="IPR029787">
    <property type="entry name" value="Nucleotide_cyclase"/>
</dbReference>
<dbReference type="InterPro" id="IPR035965">
    <property type="entry name" value="PAS-like_dom_sf"/>
</dbReference>
<evidence type="ECO:0000259" key="4">
    <source>
        <dbReference type="PROSITE" id="PS50887"/>
    </source>
</evidence>
<feature type="transmembrane region" description="Helical" evidence="2">
    <location>
        <begin position="84"/>
        <end position="101"/>
    </location>
</feature>
<dbReference type="Gene3D" id="3.30.70.270">
    <property type="match status" value="1"/>
</dbReference>
<evidence type="ECO:0000256" key="2">
    <source>
        <dbReference type="SAM" id="Phobius"/>
    </source>
</evidence>
<dbReference type="SMART" id="SM00091">
    <property type="entry name" value="PAS"/>
    <property type="match status" value="1"/>
</dbReference>
<dbReference type="SMART" id="SM00267">
    <property type="entry name" value="GGDEF"/>
    <property type="match status" value="1"/>
</dbReference>
<name>A0A4Y8Q1W6_9BACL</name>
<keyword evidence="2" id="KW-1133">Transmembrane helix</keyword>
<protein>
    <recommendedName>
        <fullName evidence="7">PAS domain S-box-containing protein/diguanylate cyclase (GGDEF) domain-containing protein</fullName>
    </recommendedName>
</protein>
<dbReference type="PANTHER" id="PTHR44757:SF2">
    <property type="entry name" value="BIOFILM ARCHITECTURE MAINTENANCE PROTEIN MBAA"/>
    <property type="match status" value="1"/>
</dbReference>
<dbReference type="CDD" id="cd01949">
    <property type="entry name" value="GGDEF"/>
    <property type="match status" value="1"/>
</dbReference>
<feature type="region of interest" description="Disordered" evidence="1">
    <location>
        <begin position="617"/>
        <end position="681"/>
    </location>
</feature>
<dbReference type="InterPro" id="IPR000160">
    <property type="entry name" value="GGDEF_dom"/>
</dbReference>
<comment type="caution">
    <text evidence="5">The sequence shown here is derived from an EMBL/GenBank/DDBJ whole genome shotgun (WGS) entry which is preliminary data.</text>
</comment>
<dbReference type="PANTHER" id="PTHR44757">
    <property type="entry name" value="DIGUANYLATE CYCLASE DGCP"/>
    <property type="match status" value="1"/>
</dbReference>
<feature type="domain" description="GGDEF" evidence="4">
    <location>
        <begin position="412"/>
        <end position="545"/>
    </location>
</feature>
<feature type="transmembrane region" description="Helical" evidence="2">
    <location>
        <begin position="113"/>
        <end position="134"/>
    </location>
</feature>
<dbReference type="CDD" id="cd00130">
    <property type="entry name" value="PAS"/>
    <property type="match status" value="1"/>
</dbReference>
<evidence type="ECO:0000313" key="5">
    <source>
        <dbReference type="EMBL" id="TFE87809.1"/>
    </source>
</evidence>
<dbReference type="InterPro" id="IPR052155">
    <property type="entry name" value="Biofilm_reg_signaling"/>
</dbReference>
<evidence type="ECO:0000313" key="6">
    <source>
        <dbReference type="Proteomes" id="UP000298246"/>
    </source>
</evidence>
<accession>A0A4Y8Q1W6</accession>